<organism evidence="2 3">
    <name type="scientific">Streptomyces naganishii JCM 4654</name>
    <dbReference type="NCBI Taxonomy" id="1306179"/>
    <lineage>
        <taxon>Bacteria</taxon>
        <taxon>Bacillati</taxon>
        <taxon>Actinomycetota</taxon>
        <taxon>Actinomycetes</taxon>
        <taxon>Kitasatosporales</taxon>
        <taxon>Streptomycetaceae</taxon>
        <taxon>Streptomyces</taxon>
    </lineage>
</organism>
<dbReference type="InterPro" id="IPR023210">
    <property type="entry name" value="NADP_OxRdtase_dom"/>
</dbReference>
<dbReference type="EMBL" id="BMVF01000011">
    <property type="protein sequence ID" value="GHD91818.1"/>
    <property type="molecule type" value="Genomic_DNA"/>
</dbReference>
<dbReference type="SUPFAM" id="SSF51430">
    <property type="entry name" value="NAD(P)-linked oxidoreductase"/>
    <property type="match status" value="1"/>
</dbReference>
<protein>
    <recommendedName>
        <fullName evidence="1">NADP-dependent oxidoreductase domain-containing protein</fullName>
    </recommendedName>
</protein>
<sequence length="121" mass="13522">MFERGVNHIDTAAFYFWPLRSANELINRALSSWHGDVVVVTKVGPGCGASGEWITKARPDQLRGQVECSSCLSTEQALTWMTFLAGALLHWHDRCHRVGGPRRWLPGRTSRTSVIITQGDM</sequence>
<evidence type="ECO:0000313" key="3">
    <source>
        <dbReference type="Proteomes" id="UP000608955"/>
    </source>
</evidence>
<name>A0A918Y5Y7_9ACTN</name>
<evidence type="ECO:0000259" key="1">
    <source>
        <dbReference type="Pfam" id="PF00248"/>
    </source>
</evidence>
<gene>
    <name evidence="2" type="ORF">GCM10010508_42090</name>
</gene>
<dbReference type="InterPro" id="IPR036812">
    <property type="entry name" value="NAD(P)_OxRdtase_dom_sf"/>
</dbReference>
<reference evidence="2" key="1">
    <citation type="journal article" date="2014" name="Int. J. Syst. Evol. Microbiol.">
        <title>Complete genome sequence of Corynebacterium casei LMG S-19264T (=DSM 44701T), isolated from a smear-ripened cheese.</title>
        <authorList>
            <consortium name="US DOE Joint Genome Institute (JGI-PGF)"/>
            <person name="Walter F."/>
            <person name="Albersmeier A."/>
            <person name="Kalinowski J."/>
            <person name="Ruckert C."/>
        </authorList>
    </citation>
    <scope>NUCLEOTIDE SEQUENCE</scope>
    <source>
        <strain evidence="2">JCM 4654</strain>
    </source>
</reference>
<comment type="caution">
    <text evidence="2">The sequence shown here is derived from an EMBL/GenBank/DDBJ whole genome shotgun (WGS) entry which is preliminary data.</text>
</comment>
<evidence type="ECO:0000313" key="2">
    <source>
        <dbReference type="EMBL" id="GHD91818.1"/>
    </source>
</evidence>
<reference evidence="2" key="2">
    <citation type="submission" date="2020-09" db="EMBL/GenBank/DDBJ databases">
        <authorList>
            <person name="Sun Q."/>
            <person name="Ohkuma M."/>
        </authorList>
    </citation>
    <scope>NUCLEOTIDE SEQUENCE</scope>
    <source>
        <strain evidence="2">JCM 4654</strain>
    </source>
</reference>
<feature type="domain" description="NADP-dependent oxidoreductase" evidence="1">
    <location>
        <begin position="2"/>
        <end position="68"/>
    </location>
</feature>
<dbReference type="Pfam" id="PF00248">
    <property type="entry name" value="Aldo_ket_red"/>
    <property type="match status" value="1"/>
</dbReference>
<keyword evidence="3" id="KW-1185">Reference proteome</keyword>
<proteinExistence type="predicted"/>
<dbReference type="Gene3D" id="3.20.20.100">
    <property type="entry name" value="NADP-dependent oxidoreductase domain"/>
    <property type="match status" value="1"/>
</dbReference>
<dbReference type="AlphaFoldDB" id="A0A918Y5Y7"/>
<dbReference type="Proteomes" id="UP000608955">
    <property type="component" value="Unassembled WGS sequence"/>
</dbReference>
<accession>A0A918Y5Y7</accession>